<comment type="similarity">
    <text evidence="2">Belongs to the eukaryotic RPB7/RPC8 RNA polymerase subunit family.</text>
</comment>
<dbReference type="GO" id="GO:0005666">
    <property type="term" value="C:RNA polymerase III complex"/>
    <property type="evidence" value="ECO:0007669"/>
    <property type="project" value="TreeGrafter"/>
</dbReference>
<evidence type="ECO:0000256" key="2">
    <source>
        <dbReference type="ARBA" id="ARBA00009307"/>
    </source>
</evidence>
<evidence type="ECO:0000256" key="5">
    <source>
        <dbReference type="ARBA" id="ARBA00023242"/>
    </source>
</evidence>
<dbReference type="PANTHER" id="PTHR12709">
    <property type="entry name" value="DNA-DIRECTED RNA POLYMERASE II, III"/>
    <property type="match status" value="1"/>
</dbReference>
<sequence>MFVLSVLRDVVRVAPDKFDRDLVEVLSEELDKKYANKVIPNIGLCICTHDFKSIEEAKVYPSDGGAHHSVVFRLIVFRPFVGEVAVGTIVRSTSQGIHVSLDFFEDVFIPKHLLPQPSEYDARAKLWVWKYEGSGDGGVFHVDEQVRFQVERVDYTELSDTARGVVATTTTVEHRGASAGGGQGSIPPAQPFVRQRSTSVDLTDGEEQEEPPAMMIIGSVQDHGLGLVTWNWC</sequence>
<dbReference type="GO" id="GO:0003899">
    <property type="term" value="F:DNA-directed RNA polymerase activity"/>
    <property type="evidence" value="ECO:0007669"/>
    <property type="project" value="InterPro"/>
</dbReference>
<dbReference type="AlphaFoldDB" id="A0A7S2SVH5"/>
<dbReference type="InterPro" id="IPR013238">
    <property type="entry name" value="RNA_pol_III_Rbc25"/>
</dbReference>
<dbReference type="GO" id="GO:0003677">
    <property type="term" value="F:DNA binding"/>
    <property type="evidence" value="ECO:0007669"/>
    <property type="project" value="InterPro"/>
</dbReference>
<dbReference type="GO" id="GO:0006384">
    <property type="term" value="P:transcription initiation at RNA polymerase III promoter"/>
    <property type="evidence" value="ECO:0007669"/>
    <property type="project" value="TreeGrafter"/>
</dbReference>
<dbReference type="NCBIfam" id="TIGR00448">
    <property type="entry name" value="rpoE"/>
    <property type="match status" value="1"/>
</dbReference>
<dbReference type="Gene3D" id="3.30.1490.120">
    <property type="entry name" value="RNA polymerase Rpb7-like, N-terminal domain"/>
    <property type="match status" value="1"/>
</dbReference>
<gene>
    <name evidence="8" type="ORF">RMAR1173_LOCUS21029</name>
</gene>
<evidence type="ECO:0000256" key="3">
    <source>
        <dbReference type="ARBA" id="ARBA00022478"/>
    </source>
</evidence>
<dbReference type="Gene3D" id="2.40.50.140">
    <property type="entry name" value="Nucleic acid-binding proteins"/>
    <property type="match status" value="1"/>
</dbReference>
<dbReference type="InterPro" id="IPR045113">
    <property type="entry name" value="Rpb7-like"/>
</dbReference>
<reference evidence="8" key="1">
    <citation type="submission" date="2021-01" db="EMBL/GenBank/DDBJ databases">
        <authorList>
            <person name="Corre E."/>
            <person name="Pelletier E."/>
            <person name="Niang G."/>
            <person name="Scheremetjew M."/>
            <person name="Finn R."/>
            <person name="Kale V."/>
            <person name="Holt S."/>
            <person name="Cochrane G."/>
            <person name="Meng A."/>
            <person name="Brown T."/>
            <person name="Cohen L."/>
        </authorList>
    </citation>
    <scope>NUCLEOTIDE SEQUENCE</scope>
    <source>
        <strain evidence="8">CCMP1243</strain>
    </source>
</reference>
<dbReference type="Pfam" id="PF03876">
    <property type="entry name" value="SHS2_Rpb7-N"/>
    <property type="match status" value="1"/>
</dbReference>
<dbReference type="Pfam" id="PF08292">
    <property type="entry name" value="RNA_pol_Rbc25"/>
    <property type="match status" value="1"/>
</dbReference>
<evidence type="ECO:0000259" key="7">
    <source>
        <dbReference type="Pfam" id="PF08292"/>
    </source>
</evidence>
<dbReference type="InterPro" id="IPR036898">
    <property type="entry name" value="RNA_pol_Rpb7-like_N_sf"/>
</dbReference>
<dbReference type="SUPFAM" id="SSF50249">
    <property type="entry name" value="Nucleic acid-binding proteins"/>
    <property type="match status" value="1"/>
</dbReference>
<dbReference type="PANTHER" id="PTHR12709:SF1">
    <property type="entry name" value="DNA-DIRECTED RNA POLYMERASE III SUBUNIT RPC8"/>
    <property type="match status" value="1"/>
</dbReference>
<dbReference type="InterPro" id="IPR012340">
    <property type="entry name" value="NA-bd_OB-fold"/>
</dbReference>
<evidence type="ECO:0000256" key="4">
    <source>
        <dbReference type="ARBA" id="ARBA00023163"/>
    </source>
</evidence>
<keyword evidence="4" id="KW-0804">Transcription</keyword>
<accession>A0A7S2SVH5</accession>
<keyword evidence="5" id="KW-0539">Nucleus</keyword>
<evidence type="ECO:0000256" key="1">
    <source>
        <dbReference type="ARBA" id="ARBA00004123"/>
    </source>
</evidence>
<dbReference type="EMBL" id="HBHJ01031767">
    <property type="protein sequence ID" value="CAD9710036.1"/>
    <property type="molecule type" value="Transcribed_RNA"/>
</dbReference>
<proteinExistence type="inferred from homology"/>
<name>A0A7S2SVH5_9STRA</name>
<dbReference type="CDD" id="cd04330">
    <property type="entry name" value="RNAP_III_Rpc25_N"/>
    <property type="match status" value="1"/>
</dbReference>
<dbReference type="InterPro" id="IPR005576">
    <property type="entry name" value="Rpb7-like_N"/>
</dbReference>
<feature type="domain" description="RNA polymerase Rpb7-like N-terminal" evidence="6">
    <location>
        <begin position="8"/>
        <end position="64"/>
    </location>
</feature>
<evidence type="ECO:0008006" key="9">
    <source>
        <dbReference type="Google" id="ProtNLM"/>
    </source>
</evidence>
<keyword evidence="3" id="KW-0240">DNA-directed RNA polymerase</keyword>
<feature type="domain" description="RNA polymerase III subunit Rpc25" evidence="7">
    <location>
        <begin position="83"/>
        <end position="230"/>
    </location>
</feature>
<comment type="subcellular location">
    <subcellularLocation>
        <location evidence="1">Nucleus</location>
    </subcellularLocation>
</comment>
<dbReference type="InterPro" id="IPR004519">
    <property type="entry name" value="RNAP_E/RPC8"/>
</dbReference>
<evidence type="ECO:0000259" key="6">
    <source>
        <dbReference type="Pfam" id="PF03876"/>
    </source>
</evidence>
<dbReference type="SUPFAM" id="SSF88798">
    <property type="entry name" value="N-terminal, heterodimerisation domain of RBP7 (RpoE)"/>
    <property type="match status" value="1"/>
</dbReference>
<dbReference type="FunFam" id="3.30.1490.120:FF:000002">
    <property type="entry name" value="DNA-directed RNA polymerase III subunit RPC8"/>
    <property type="match status" value="1"/>
</dbReference>
<organism evidence="8">
    <name type="scientific">Rhizochromulina marina</name>
    <dbReference type="NCBI Taxonomy" id="1034831"/>
    <lineage>
        <taxon>Eukaryota</taxon>
        <taxon>Sar</taxon>
        <taxon>Stramenopiles</taxon>
        <taxon>Ochrophyta</taxon>
        <taxon>Dictyochophyceae</taxon>
        <taxon>Rhizochromulinales</taxon>
        <taxon>Rhizochromulina</taxon>
    </lineage>
</organism>
<protein>
    <recommendedName>
        <fullName evidence="9">DNA-directed RNA polymerase III subunit RPC8</fullName>
    </recommendedName>
</protein>
<evidence type="ECO:0000313" key="8">
    <source>
        <dbReference type="EMBL" id="CAD9710036.1"/>
    </source>
</evidence>